<dbReference type="InParanoid" id="A0A1D6ELJ7"/>
<evidence type="ECO:0000313" key="1">
    <source>
        <dbReference type="EMBL" id="ONM20763.1"/>
    </source>
</evidence>
<organism evidence="1">
    <name type="scientific">Zea mays</name>
    <name type="common">Maize</name>
    <dbReference type="NCBI Taxonomy" id="4577"/>
    <lineage>
        <taxon>Eukaryota</taxon>
        <taxon>Viridiplantae</taxon>
        <taxon>Streptophyta</taxon>
        <taxon>Embryophyta</taxon>
        <taxon>Tracheophyta</taxon>
        <taxon>Spermatophyta</taxon>
        <taxon>Magnoliopsida</taxon>
        <taxon>Liliopsida</taxon>
        <taxon>Poales</taxon>
        <taxon>Poaceae</taxon>
        <taxon>PACMAD clade</taxon>
        <taxon>Panicoideae</taxon>
        <taxon>Andropogonodae</taxon>
        <taxon>Andropogoneae</taxon>
        <taxon>Tripsacinae</taxon>
        <taxon>Zea</taxon>
    </lineage>
</organism>
<name>A0A1D6ELJ7_MAIZE</name>
<dbReference type="AlphaFoldDB" id="A0A1D6ELJ7"/>
<gene>
    <name evidence="1" type="ORF">ZEAMMB73_Zm00001d005287</name>
</gene>
<dbReference type="EMBL" id="CM007648">
    <property type="protein sequence ID" value="ONM20763.1"/>
    <property type="molecule type" value="Genomic_DNA"/>
</dbReference>
<proteinExistence type="predicted"/>
<sequence length="58" mass="6869">MVLPHLCNIILSYSIVINKCLSMKQVRWCSTPTNYAITYRLFLWVFSHVLAYNISQQF</sequence>
<reference evidence="1" key="1">
    <citation type="submission" date="2015-12" db="EMBL/GenBank/DDBJ databases">
        <title>Update maize B73 reference genome by single molecule sequencing technologies.</title>
        <authorList>
            <consortium name="Maize Genome Sequencing Project"/>
            <person name="Ware D."/>
        </authorList>
    </citation>
    <scope>NUCLEOTIDE SEQUENCE [LARGE SCALE GENOMIC DNA]</scope>
    <source>
        <tissue evidence="1">Seedling</tissue>
    </source>
</reference>
<accession>A0A1D6ELJ7</accession>
<protein>
    <submittedName>
        <fullName evidence="1">Uncharacterized protein</fullName>
    </submittedName>
</protein>